<evidence type="ECO:0000256" key="4">
    <source>
        <dbReference type="SAM" id="MobiDB-lite"/>
    </source>
</evidence>
<dbReference type="PANTHER" id="PTHR43511">
    <property type="match status" value="1"/>
</dbReference>
<dbReference type="Gene3D" id="2.160.10.10">
    <property type="entry name" value="Hexapeptide repeat proteins"/>
    <property type="match status" value="1"/>
</dbReference>
<keyword evidence="2" id="KW-0808">Transferase</keyword>
<accession>A0ABV9YQB6</accession>
<reference evidence="6" key="1">
    <citation type="journal article" date="2019" name="Int. J. Syst. Evol. Microbiol.">
        <title>The Global Catalogue of Microorganisms (GCM) 10K type strain sequencing project: providing services to taxonomists for standard genome sequencing and annotation.</title>
        <authorList>
            <consortium name="The Broad Institute Genomics Platform"/>
            <consortium name="The Broad Institute Genome Sequencing Center for Infectious Disease"/>
            <person name="Wu L."/>
            <person name="Ma J."/>
        </authorList>
    </citation>
    <scope>NUCLEOTIDE SEQUENCE [LARGE SCALE GENOMIC DNA]</scope>
    <source>
        <strain evidence="6">CGMCC 4.7093</strain>
    </source>
</reference>
<feature type="region of interest" description="Disordered" evidence="4">
    <location>
        <begin position="35"/>
        <end position="60"/>
    </location>
</feature>
<comment type="similarity">
    <text evidence="1">Belongs to the UDPGP type 1 family.</text>
</comment>
<protein>
    <submittedName>
        <fullName evidence="5">UTP--glucose-1-phosphate uridylyltransferase</fullName>
    </submittedName>
</protein>
<dbReference type="EMBL" id="JBHSIV010000016">
    <property type="protein sequence ID" value="MFC5063730.1"/>
    <property type="molecule type" value="Genomic_DNA"/>
</dbReference>
<evidence type="ECO:0000256" key="3">
    <source>
        <dbReference type="ARBA" id="ARBA00022695"/>
    </source>
</evidence>
<evidence type="ECO:0000256" key="2">
    <source>
        <dbReference type="ARBA" id="ARBA00022679"/>
    </source>
</evidence>
<evidence type="ECO:0000313" key="6">
    <source>
        <dbReference type="Proteomes" id="UP001595947"/>
    </source>
</evidence>
<sequence length="454" mass="48782">MAENDDHPAVLALQKNGAHPMEVAAFRRRLAQLADPDAGKVPGDQLSPVDELPRLDDLPEPDEATTRAVLDRLAVIKLNGGLGTSMGLDGPKSTLEIKPGSSFLDVIARQTLSLRESTGARLPLLLMDSPTTRPASLERLGTHPGLDDQGLPLDFLQGIEPKLRADTWEPVEWPANPELEWCPPGHGDIYTALAVAGIAPALLEAGVRWCFVSNADNLGARPDPRIAAWLAEHEVPFLLEVVRGTESDRKGGHLAMRDGKLVLRESAQVPDGDPSFGDLTRWHYFNTNNVWFDLSAIAALQADDPAAPELPLIVNRKTVDPTDKGSTPVIQLETAMGAAVSSVAGAAALEVPRTRFAPVKTTDDLLVARSDLWELRDDGAMIPHFDSQPPVVSLDKAHFGMLRDFEARFPGGAPSLRDCVRLEVRGDVTFTGPTTVRGSVVVEGPAEVSGTLEG</sequence>
<dbReference type="InterPro" id="IPR016267">
    <property type="entry name" value="UDPGP_trans"/>
</dbReference>
<comment type="caution">
    <text evidence="5">The sequence shown here is derived from an EMBL/GenBank/DDBJ whole genome shotgun (WGS) entry which is preliminary data.</text>
</comment>
<evidence type="ECO:0000313" key="5">
    <source>
        <dbReference type="EMBL" id="MFC5063730.1"/>
    </source>
</evidence>
<proteinExistence type="inferred from homology"/>
<dbReference type="GO" id="GO:0016779">
    <property type="term" value="F:nucleotidyltransferase activity"/>
    <property type="evidence" value="ECO:0007669"/>
    <property type="project" value="UniProtKB-KW"/>
</dbReference>
<dbReference type="Pfam" id="PF01704">
    <property type="entry name" value="UDPGP"/>
    <property type="match status" value="1"/>
</dbReference>
<evidence type="ECO:0000256" key="1">
    <source>
        <dbReference type="ARBA" id="ARBA00010401"/>
    </source>
</evidence>
<dbReference type="InterPro" id="IPR002618">
    <property type="entry name" value="UDPGP_fam"/>
</dbReference>
<gene>
    <name evidence="5" type="ORF">ACFPBZ_16040</name>
</gene>
<name>A0ABV9YQB6_9PSEU</name>
<keyword evidence="6" id="KW-1185">Reference proteome</keyword>
<dbReference type="InterPro" id="IPR029044">
    <property type="entry name" value="Nucleotide-diphossugar_trans"/>
</dbReference>
<organism evidence="5 6">
    <name type="scientific">Actinomycetospora atypica</name>
    <dbReference type="NCBI Taxonomy" id="1290095"/>
    <lineage>
        <taxon>Bacteria</taxon>
        <taxon>Bacillati</taxon>
        <taxon>Actinomycetota</taxon>
        <taxon>Actinomycetes</taxon>
        <taxon>Pseudonocardiales</taxon>
        <taxon>Pseudonocardiaceae</taxon>
        <taxon>Actinomycetospora</taxon>
    </lineage>
</organism>
<dbReference type="SUPFAM" id="SSF53448">
    <property type="entry name" value="Nucleotide-diphospho-sugar transferases"/>
    <property type="match status" value="1"/>
</dbReference>
<keyword evidence="3 5" id="KW-0548">Nucleotidyltransferase</keyword>
<dbReference type="PIRSF" id="PIRSF000806">
    <property type="entry name" value="UDPGP"/>
    <property type="match status" value="1"/>
</dbReference>
<dbReference type="Proteomes" id="UP001595947">
    <property type="component" value="Unassembled WGS sequence"/>
</dbReference>
<dbReference type="Gene3D" id="3.90.550.10">
    <property type="entry name" value="Spore Coat Polysaccharide Biosynthesis Protein SpsA, Chain A"/>
    <property type="match status" value="1"/>
</dbReference>
<dbReference type="RefSeq" id="WP_378037077.1">
    <property type="nucleotide sequence ID" value="NZ_JBHSIV010000016.1"/>
</dbReference>